<dbReference type="AlphaFoldDB" id="A0AB40BFY6"/>
<feature type="binding site" evidence="11">
    <location>
        <position position="103"/>
    </location>
    <ligand>
        <name>oxalate</name>
        <dbReference type="ChEBI" id="CHEBI:30623"/>
    </ligand>
</feature>
<dbReference type="Pfam" id="PF00190">
    <property type="entry name" value="Cupin_1"/>
    <property type="match status" value="1"/>
</dbReference>
<dbReference type="GO" id="GO:0010497">
    <property type="term" value="P:plasmodesmata-mediated intercellular transport"/>
    <property type="evidence" value="ECO:0007669"/>
    <property type="project" value="UniProtKB-ARBA"/>
</dbReference>
<name>A0AB40BFY6_DIOCR</name>
<dbReference type="InterPro" id="IPR006045">
    <property type="entry name" value="Cupin_1"/>
</dbReference>
<reference evidence="17" key="1">
    <citation type="submission" date="2025-08" db="UniProtKB">
        <authorList>
            <consortium name="RefSeq"/>
        </authorList>
    </citation>
    <scope>IDENTIFICATION</scope>
</reference>
<gene>
    <name evidence="17" type="primary">LOC120261575</name>
</gene>
<dbReference type="Gene3D" id="2.60.120.10">
    <property type="entry name" value="Jelly Rolls"/>
    <property type="match status" value="1"/>
</dbReference>
<feature type="binding site" evidence="12">
    <location>
        <position position="108"/>
    </location>
    <ligand>
        <name>Mn(2+)</name>
        <dbReference type="ChEBI" id="CHEBI:29035"/>
    </ligand>
</feature>
<evidence type="ECO:0000313" key="16">
    <source>
        <dbReference type="Proteomes" id="UP001515500"/>
    </source>
</evidence>
<feature type="disulfide bond" evidence="13">
    <location>
        <begin position="27"/>
        <end position="44"/>
    </location>
</feature>
<keyword evidence="10 11" id="KW-0464">Manganese</keyword>
<evidence type="ECO:0000256" key="7">
    <source>
        <dbReference type="ARBA" id="ARBA00022723"/>
    </source>
</evidence>
<feature type="binding site" evidence="11">
    <location>
        <position position="108"/>
    </location>
    <ligand>
        <name>oxalate</name>
        <dbReference type="ChEBI" id="CHEBI:30623"/>
    </ligand>
</feature>
<comment type="subcellular location">
    <subcellularLocation>
        <location evidence="2 14">Secreted</location>
        <location evidence="2 14">Extracellular space</location>
        <location evidence="2 14">Apoplast</location>
    </subcellularLocation>
</comment>
<feature type="binding site" evidence="12">
    <location>
        <position position="152"/>
    </location>
    <ligand>
        <name>Mn(2+)</name>
        <dbReference type="ChEBI" id="CHEBI:29035"/>
    </ligand>
</feature>
<evidence type="ECO:0000256" key="9">
    <source>
        <dbReference type="ARBA" id="ARBA00023157"/>
    </source>
</evidence>
<dbReference type="Proteomes" id="UP001515500">
    <property type="component" value="Chromosome 5"/>
</dbReference>
<keyword evidence="5 14" id="KW-0052">Apoplast</keyword>
<dbReference type="GeneID" id="120261575"/>
<dbReference type="PRINTS" id="PR00325">
    <property type="entry name" value="GERMIN"/>
</dbReference>
<keyword evidence="9 13" id="KW-1015">Disulfide bond</keyword>
<dbReference type="CDD" id="cd02241">
    <property type="entry name" value="cupin_OxOx"/>
    <property type="match status" value="1"/>
</dbReference>
<dbReference type="SUPFAM" id="SSF51182">
    <property type="entry name" value="RmlC-like cupins"/>
    <property type="match status" value="1"/>
</dbReference>
<keyword evidence="7 11" id="KW-0479">Metal-binding</keyword>
<comment type="similarity">
    <text evidence="3 14">Belongs to the germin family.</text>
</comment>
<feature type="signal peptide" evidence="14">
    <location>
        <begin position="1"/>
        <end position="18"/>
    </location>
</feature>
<evidence type="ECO:0000313" key="17">
    <source>
        <dbReference type="RefSeq" id="XP_039125448.1"/>
    </source>
</evidence>
<feature type="domain" description="Cupin type-1" evidence="15">
    <location>
        <begin position="58"/>
        <end position="186"/>
    </location>
</feature>
<keyword evidence="16" id="KW-1185">Reference proteome</keyword>
<evidence type="ECO:0000256" key="6">
    <source>
        <dbReference type="ARBA" id="ARBA00022525"/>
    </source>
</evidence>
<feature type="binding site" evidence="12">
    <location>
        <position position="106"/>
    </location>
    <ligand>
        <name>Mn(2+)</name>
        <dbReference type="ChEBI" id="CHEBI:29035"/>
    </ligand>
</feature>
<evidence type="ECO:0000256" key="11">
    <source>
        <dbReference type="PIRSR" id="PIRSR601929-1"/>
    </source>
</evidence>
<evidence type="ECO:0000256" key="5">
    <source>
        <dbReference type="ARBA" id="ARBA00022523"/>
    </source>
</evidence>
<feature type="binding site" evidence="12">
    <location>
        <position position="113"/>
    </location>
    <ligand>
        <name>Mn(2+)</name>
        <dbReference type="ChEBI" id="CHEBI:29035"/>
    </ligand>
</feature>
<sequence>MITIFAILLLGFLPFTPADPDPVQDFCVPEATPVQLNRLRSIPCKSPSNVTADDFVFSGIQSRGNFSSSTGFAGVAVNPVQFPALNTLGMSFARADFEPGGVNPPHYHPRATETALVVEGSVYSGFVDSTGRVYAKVVEKGEVMVFPRGMVHFQMNGGDSVATIFGSFNSENPGLVKIPGTGAVVGALV</sequence>
<evidence type="ECO:0000256" key="4">
    <source>
        <dbReference type="ARBA" id="ARBA00011268"/>
    </source>
</evidence>
<organism evidence="16 17">
    <name type="scientific">Dioscorea cayennensis subsp. rotundata</name>
    <name type="common">White Guinea yam</name>
    <name type="synonym">Dioscorea rotundata</name>
    <dbReference type="NCBI Taxonomy" id="55577"/>
    <lineage>
        <taxon>Eukaryota</taxon>
        <taxon>Viridiplantae</taxon>
        <taxon>Streptophyta</taxon>
        <taxon>Embryophyta</taxon>
        <taxon>Tracheophyta</taxon>
        <taxon>Spermatophyta</taxon>
        <taxon>Magnoliopsida</taxon>
        <taxon>Liliopsida</taxon>
        <taxon>Dioscoreales</taxon>
        <taxon>Dioscoreaceae</taxon>
        <taxon>Dioscorea</taxon>
    </lineage>
</organism>
<dbReference type="InterPro" id="IPR014710">
    <property type="entry name" value="RmlC-like_jellyroll"/>
</dbReference>
<evidence type="ECO:0000256" key="8">
    <source>
        <dbReference type="ARBA" id="ARBA00022729"/>
    </source>
</evidence>
<evidence type="ECO:0000256" key="3">
    <source>
        <dbReference type="ARBA" id="ARBA00007456"/>
    </source>
</evidence>
<feature type="chain" id="PRO_5044045629" description="Germin-like protein" evidence="14">
    <location>
        <begin position="19"/>
        <end position="189"/>
    </location>
</feature>
<evidence type="ECO:0000256" key="14">
    <source>
        <dbReference type="RuleBase" id="RU366015"/>
    </source>
</evidence>
<evidence type="ECO:0000259" key="15">
    <source>
        <dbReference type="SMART" id="SM00835"/>
    </source>
</evidence>
<dbReference type="GO" id="GO:2000280">
    <property type="term" value="P:regulation of root development"/>
    <property type="evidence" value="ECO:0007669"/>
    <property type="project" value="UniProtKB-ARBA"/>
</dbReference>
<comment type="function">
    <text evidence="1">May play a role in plant defense. Probably has no oxalate oxidase activity even if the active site is conserved.</text>
</comment>
<dbReference type="InterPro" id="IPR011051">
    <property type="entry name" value="RmlC_Cupin_sf"/>
</dbReference>
<dbReference type="GO" id="GO:0030145">
    <property type="term" value="F:manganese ion binding"/>
    <property type="evidence" value="ECO:0007669"/>
    <property type="project" value="UniProtKB-UniRule"/>
</dbReference>
<keyword evidence="6 14" id="KW-0964">Secreted</keyword>
<accession>A0AB40BFY6</accession>
<dbReference type="GO" id="GO:0009506">
    <property type="term" value="C:plasmodesma"/>
    <property type="evidence" value="ECO:0007669"/>
    <property type="project" value="UniProtKB-ARBA"/>
</dbReference>
<dbReference type="GO" id="GO:0048046">
    <property type="term" value="C:apoplast"/>
    <property type="evidence" value="ECO:0007669"/>
    <property type="project" value="UniProtKB-SubCell"/>
</dbReference>
<evidence type="ECO:0000256" key="13">
    <source>
        <dbReference type="PIRSR" id="PIRSR601929-3"/>
    </source>
</evidence>
<keyword evidence="8 14" id="KW-0732">Signal</keyword>
<evidence type="ECO:0000256" key="10">
    <source>
        <dbReference type="ARBA" id="ARBA00023211"/>
    </source>
</evidence>
<evidence type="ECO:0000256" key="2">
    <source>
        <dbReference type="ARBA" id="ARBA00004271"/>
    </source>
</evidence>
<dbReference type="SMART" id="SM00835">
    <property type="entry name" value="Cupin_1"/>
    <property type="match status" value="1"/>
</dbReference>
<dbReference type="FunFam" id="2.60.120.10:FF:000025">
    <property type="entry name" value="germin-like protein subfamily 2 member 1"/>
    <property type="match status" value="1"/>
</dbReference>
<dbReference type="RefSeq" id="XP_039125448.1">
    <property type="nucleotide sequence ID" value="XM_039269514.1"/>
</dbReference>
<feature type="binding site" evidence="11">
    <location>
        <position position="113"/>
    </location>
    <ligand>
        <name>oxalate</name>
        <dbReference type="ChEBI" id="CHEBI:30623"/>
    </ligand>
</feature>
<evidence type="ECO:0000256" key="12">
    <source>
        <dbReference type="PIRSR" id="PIRSR601929-2"/>
    </source>
</evidence>
<dbReference type="PANTHER" id="PTHR31238">
    <property type="entry name" value="GERMIN-LIKE PROTEIN SUBFAMILY 3 MEMBER 3"/>
    <property type="match status" value="1"/>
</dbReference>
<dbReference type="InterPro" id="IPR001929">
    <property type="entry name" value="Germin"/>
</dbReference>
<proteinExistence type="inferred from homology"/>
<protein>
    <recommendedName>
        <fullName evidence="14">Germin-like protein</fullName>
    </recommendedName>
</protein>
<comment type="subunit">
    <text evidence="4">Oligomer (believed to be a pentamer but probably hexamer).</text>
</comment>
<evidence type="ECO:0000256" key="1">
    <source>
        <dbReference type="ARBA" id="ARBA00003629"/>
    </source>
</evidence>